<accession>A0A7Y9ESS5</accession>
<keyword evidence="2" id="KW-1185">Reference proteome</keyword>
<dbReference type="Proteomes" id="UP000552045">
    <property type="component" value="Unassembled WGS sequence"/>
</dbReference>
<reference evidence="1 2" key="1">
    <citation type="submission" date="2020-07" db="EMBL/GenBank/DDBJ databases">
        <title>Sequencing the genomes of 1000 actinobacteria strains.</title>
        <authorList>
            <person name="Klenk H.-P."/>
        </authorList>
    </citation>
    <scope>NUCLEOTIDE SEQUENCE [LARGE SCALE GENOMIC DNA]</scope>
    <source>
        <strain evidence="1 2">DSM 22185</strain>
    </source>
</reference>
<evidence type="ECO:0000313" key="2">
    <source>
        <dbReference type="Proteomes" id="UP000552045"/>
    </source>
</evidence>
<dbReference type="AlphaFoldDB" id="A0A7Y9ESS5"/>
<proteinExistence type="predicted"/>
<gene>
    <name evidence="1" type="ORF">BKA02_000335</name>
</gene>
<sequence length="84" mass="9271">MDTYVGKEFINKGGRPVAVHDRSQSSALTLVSLAVAAETYGVSIKTLRRRISDGTVHGYRVGRLIRVDADELREKLLIEMPSAK</sequence>
<evidence type="ECO:0000313" key="1">
    <source>
        <dbReference type="EMBL" id="NYD53280.1"/>
    </source>
</evidence>
<dbReference type="RefSeq" id="WP_246285956.1">
    <property type="nucleotide sequence ID" value="NZ_JACCBH010000001.1"/>
</dbReference>
<comment type="caution">
    <text evidence="1">The sequence shown here is derived from an EMBL/GenBank/DDBJ whole genome shotgun (WGS) entry which is preliminary data.</text>
</comment>
<protein>
    <submittedName>
        <fullName evidence="1">Excisionase family DNA binding protein</fullName>
    </submittedName>
</protein>
<name>A0A7Y9ESS5_9MICO</name>
<dbReference type="EMBL" id="JACCBH010000001">
    <property type="protein sequence ID" value="NYD53280.1"/>
    <property type="molecule type" value="Genomic_DNA"/>
</dbReference>
<organism evidence="1 2">
    <name type="scientific">Microbacterium pseudoresistens</name>
    <dbReference type="NCBI Taxonomy" id="640634"/>
    <lineage>
        <taxon>Bacteria</taxon>
        <taxon>Bacillati</taxon>
        <taxon>Actinomycetota</taxon>
        <taxon>Actinomycetes</taxon>
        <taxon>Micrococcales</taxon>
        <taxon>Microbacteriaceae</taxon>
        <taxon>Microbacterium</taxon>
    </lineage>
</organism>